<evidence type="ECO:0000313" key="4">
    <source>
        <dbReference type="Proteomes" id="UP000274756"/>
    </source>
</evidence>
<keyword evidence="4" id="KW-1185">Reference proteome</keyword>
<evidence type="ECO:0000313" key="2">
    <source>
        <dbReference type="EMBL" id="VDN53868.1"/>
    </source>
</evidence>
<dbReference type="STRING" id="318479.A0A0N4UQR6"/>
<feature type="domain" description="DUF7930" evidence="1">
    <location>
        <begin position="256"/>
        <end position="329"/>
    </location>
</feature>
<evidence type="ECO:0000313" key="5">
    <source>
        <dbReference type="WBParaSite" id="DME_0001037101-mRNA-1"/>
    </source>
</evidence>
<organism evidence="3 5">
    <name type="scientific">Dracunculus medinensis</name>
    <name type="common">Guinea worm</name>
    <dbReference type="NCBI Taxonomy" id="318479"/>
    <lineage>
        <taxon>Eukaryota</taxon>
        <taxon>Metazoa</taxon>
        <taxon>Ecdysozoa</taxon>
        <taxon>Nematoda</taxon>
        <taxon>Chromadorea</taxon>
        <taxon>Rhabditida</taxon>
        <taxon>Spirurina</taxon>
        <taxon>Dracunculoidea</taxon>
        <taxon>Dracunculidae</taxon>
        <taxon>Dracunculus</taxon>
    </lineage>
</organism>
<dbReference type="InterPro" id="IPR057690">
    <property type="entry name" value="DUF7930"/>
</dbReference>
<name>A0A0N4UQR6_DRAME</name>
<dbReference type="Pfam" id="PF25558">
    <property type="entry name" value="DUF7930"/>
    <property type="match status" value="1"/>
</dbReference>
<dbReference type="AlphaFoldDB" id="A0A0N4UQR6"/>
<dbReference type="Proteomes" id="UP000274756">
    <property type="component" value="Unassembled WGS sequence"/>
</dbReference>
<reference evidence="5" key="1">
    <citation type="submission" date="2017-02" db="UniProtKB">
        <authorList>
            <consortium name="WormBaseParasite"/>
        </authorList>
    </citation>
    <scope>IDENTIFICATION</scope>
</reference>
<dbReference type="Proteomes" id="UP000038040">
    <property type="component" value="Unplaced"/>
</dbReference>
<sequence length="376" mass="42140">MVEWKEISSTGQITRSDVKYAYINNEKYGCVFVPPSAVLPVDCVNADVSLYLKAGDIVHFTAVPQRGKNHCRYVQISNNNDRYQAPMDISNRQQDRIHGIPEQQNTKLLTIHFIRSCGYKKKAKAIFLYKIRFIKLKLSSATDDISYKQKIVTITLVTETFAYATNDELGGVFVPGSAFHQCEVTKLDSYLTFGDRVIVVVRPQVPRSGCNWIAESATKISDANNPPQTIIADPSMEWPETKNGLLGSLEVNEFFKGFGSVVFISKDKAKVLSYNQTTIICPILTWSGGNNGNNTAEGLDEILVIGEIVYFESVFINGEWRAKNWSAKVHNKTFSESFTQTAICAEQMLLRALKSNLNNFAQEKCPNITAFTELLN</sequence>
<gene>
    <name evidence="2" type="ORF">DME_LOCUS3841</name>
</gene>
<accession>A0A0N4UQR6</accession>
<dbReference type="EMBL" id="UYYG01000199">
    <property type="protein sequence ID" value="VDN53868.1"/>
    <property type="molecule type" value="Genomic_DNA"/>
</dbReference>
<protein>
    <submittedName>
        <fullName evidence="5">Restriction endonuclease subunit S</fullName>
    </submittedName>
</protein>
<reference evidence="2 4" key="2">
    <citation type="submission" date="2018-11" db="EMBL/GenBank/DDBJ databases">
        <authorList>
            <consortium name="Pathogen Informatics"/>
        </authorList>
    </citation>
    <scope>NUCLEOTIDE SEQUENCE [LARGE SCALE GENOMIC DNA]</scope>
</reference>
<dbReference type="WBParaSite" id="DME_0001037101-mRNA-1">
    <property type="protein sequence ID" value="DME_0001037101-mRNA-1"/>
    <property type="gene ID" value="DME_0001037101"/>
</dbReference>
<proteinExistence type="predicted"/>
<evidence type="ECO:0000259" key="1">
    <source>
        <dbReference type="Pfam" id="PF25558"/>
    </source>
</evidence>
<dbReference type="OrthoDB" id="5789733at2759"/>
<evidence type="ECO:0000313" key="3">
    <source>
        <dbReference type="Proteomes" id="UP000038040"/>
    </source>
</evidence>